<evidence type="ECO:0000256" key="1">
    <source>
        <dbReference type="SAM" id="Phobius"/>
    </source>
</evidence>
<gene>
    <name evidence="2" type="ORF">ACFR9S_13310</name>
</gene>
<keyword evidence="3" id="KW-1185">Reference proteome</keyword>
<sequence>MSAFAVLLLLAVAGPLVLSAMGVESLTVGTEETITYLFSFTETATEISMGVGPAVLVVGALLGLLYALIRSYLRVARA</sequence>
<evidence type="ECO:0000313" key="2">
    <source>
        <dbReference type="EMBL" id="MFD1527257.1"/>
    </source>
</evidence>
<keyword evidence="1" id="KW-0812">Transmembrane</keyword>
<dbReference type="RefSeq" id="WP_379732884.1">
    <property type="nucleotide sequence ID" value="NZ_JBHSWZ010000467.1"/>
</dbReference>
<evidence type="ECO:0000313" key="3">
    <source>
        <dbReference type="Proteomes" id="UP001597111"/>
    </source>
</evidence>
<reference evidence="2 3" key="1">
    <citation type="journal article" date="2019" name="Int. J. Syst. Evol. Microbiol.">
        <title>The Global Catalogue of Microorganisms (GCM) 10K type strain sequencing project: providing services to taxonomists for standard genome sequencing and annotation.</title>
        <authorList>
            <consortium name="The Broad Institute Genomics Platform"/>
            <consortium name="The Broad Institute Genome Sequencing Center for Infectious Disease"/>
            <person name="Wu L."/>
            <person name="Ma J."/>
        </authorList>
    </citation>
    <scope>NUCLEOTIDE SEQUENCE [LARGE SCALE GENOMIC DNA]</scope>
    <source>
        <strain evidence="2 3">CGMCC 1.12285</strain>
    </source>
</reference>
<feature type="transmembrane region" description="Helical" evidence="1">
    <location>
        <begin position="47"/>
        <end position="69"/>
    </location>
</feature>
<comment type="caution">
    <text evidence="2">The sequence shown here is derived from an EMBL/GenBank/DDBJ whole genome shotgun (WGS) entry which is preliminary data.</text>
</comment>
<dbReference type="Proteomes" id="UP001597111">
    <property type="component" value="Unassembled WGS sequence"/>
</dbReference>
<keyword evidence="1" id="KW-1133">Transmembrane helix</keyword>
<dbReference type="AlphaFoldDB" id="A0ABD6B9Y9"/>
<accession>A0ABD6B9Y9</accession>
<dbReference type="EMBL" id="JBHUDH010000168">
    <property type="protein sequence ID" value="MFD1527257.1"/>
    <property type="molecule type" value="Genomic_DNA"/>
</dbReference>
<protein>
    <submittedName>
        <fullName evidence="2">Uncharacterized protein</fullName>
    </submittedName>
</protein>
<keyword evidence="1" id="KW-0472">Membrane</keyword>
<organism evidence="2 3">
    <name type="scientific">Halolamina salina</name>
    <dbReference type="NCBI Taxonomy" id="1220023"/>
    <lineage>
        <taxon>Archaea</taxon>
        <taxon>Methanobacteriati</taxon>
        <taxon>Methanobacteriota</taxon>
        <taxon>Stenosarchaea group</taxon>
        <taxon>Halobacteria</taxon>
        <taxon>Halobacteriales</taxon>
        <taxon>Haloferacaceae</taxon>
    </lineage>
</organism>
<name>A0ABD6B9Y9_9EURY</name>
<proteinExistence type="predicted"/>